<organism evidence="1 2">
    <name type="scientific">Trifolium medium</name>
    <dbReference type="NCBI Taxonomy" id="97028"/>
    <lineage>
        <taxon>Eukaryota</taxon>
        <taxon>Viridiplantae</taxon>
        <taxon>Streptophyta</taxon>
        <taxon>Embryophyta</taxon>
        <taxon>Tracheophyta</taxon>
        <taxon>Spermatophyta</taxon>
        <taxon>Magnoliopsida</taxon>
        <taxon>eudicotyledons</taxon>
        <taxon>Gunneridae</taxon>
        <taxon>Pentapetalae</taxon>
        <taxon>rosids</taxon>
        <taxon>fabids</taxon>
        <taxon>Fabales</taxon>
        <taxon>Fabaceae</taxon>
        <taxon>Papilionoideae</taxon>
        <taxon>50 kb inversion clade</taxon>
        <taxon>NPAAA clade</taxon>
        <taxon>Hologalegina</taxon>
        <taxon>IRL clade</taxon>
        <taxon>Trifolieae</taxon>
        <taxon>Trifolium</taxon>
    </lineage>
</organism>
<name>A0A392TVL4_9FABA</name>
<dbReference type="AlphaFoldDB" id="A0A392TVL4"/>
<reference evidence="1 2" key="1">
    <citation type="journal article" date="2018" name="Front. Plant Sci.">
        <title>Red Clover (Trifolium pratense) and Zigzag Clover (T. medium) - A Picture of Genomic Similarities and Differences.</title>
        <authorList>
            <person name="Dluhosova J."/>
            <person name="Istvanek J."/>
            <person name="Nedelnik J."/>
            <person name="Repkova J."/>
        </authorList>
    </citation>
    <scope>NUCLEOTIDE SEQUENCE [LARGE SCALE GENOMIC DNA]</scope>
    <source>
        <strain evidence="2">cv. 10/8</strain>
        <tissue evidence="1">Leaf</tissue>
    </source>
</reference>
<comment type="caution">
    <text evidence="1">The sequence shown here is derived from an EMBL/GenBank/DDBJ whole genome shotgun (WGS) entry which is preliminary data.</text>
</comment>
<proteinExistence type="predicted"/>
<keyword evidence="2" id="KW-1185">Reference proteome</keyword>
<evidence type="ECO:0000313" key="2">
    <source>
        <dbReference type="Proteomes" id="UP000265520"/>
    </source>
</evidence>
<evidence type="ECO:0000313" key="1">
    <source>
        <dbReference type="EMBL" id="MCI65122.1"/>
    </source>
</evidence>
<accession>A0A392TVL4</accession>
<feature type="non-terminal residue" evidence="1">
    <location>
        <position position="24"/>
    </location>
</feature>
<sequence>MRRRTTRHSLELLSAAHEAPAFAH</sequence>
<dbReference type="EMBL" id="LXQA010669873">
    <property type="protein sequence ID" value="MCI65122.1"/>
    <property type="molecule type" value="Genomic_DNA"/>
</dbReference>
<protein>
    <submittedName>
        <fullName evidence="1">Uncharacterized protein</fullName>
    </submittedName>
</protein>
<dbReference type="Proteomes" id="UP000265520">
    <property type="component" value="Unassembled WGS sequence"/>
</dbReference>